<dbReference type="PANTHER" id="PTHR24114:SF50">
    <property type="entry name" value="RNI-LIKE PROTEIN"/>
    <property type="match status" value="1"/>
</dbReference>
<reference evidence="1 2" key="1">
    <citation type="submission" date="2018-04" db="EMBL/GenBank/DDBJ databases">
        <title>The genome of golden apple snail Pomacea canaliculata provides insight into stress tolerance and invasive adaptation.</title>
        <authorList>
            <person name="Liu C."/>
            <person name="Liu B."/>
            <person name="Ren Y."/>
            <person name="Zhang Y."/>
            <person name="Wang H."/>
            <person name="Li S."/>
            <person name="Jiang F."/>
            <person name="Yin L."/>
            <person name="Zhang G."/>
            <person name="Qian W."/>
            <person name="Fan W."/>
        </authorList>
    </citation>
    <scope>NUCLEOTIDE SEQUENCE [LARGE SCALE GENOMIC DNA]</scope>
    <source>
        <strain evidence="1">SZHN2017</strain>
        <tissue evidence="1">Muscle</tissue>
    </source>
</reference>
<dbReference type="PANTHER" id="PTHR24114">
    <property type="entry name" value="LEUCINE RICH REPEAT FAMILY PROTEIN"/>
    <property type="match status" value="1"/>
</dbReference>
<keyword evidence="2" id="KW-1185">Reference proteome</keyword>
<dbReference type="InterPro" id="IPR052394">
    <property type="entry name" value="LRR-containing"/>
</dbReference>
<dbReference type="SUPFAM" id="SSF52047">
    <property type="entry name" value="RNI-like"/>
    <property type="match status" value="1"/>
</dbReference>
<evidence type="ECO:0000313" key="1">
    <source>
        <dbReference type="EMBL" id="PVD34743.1"/>
    </source>
</evidence>
<dbReference type="Gene3D" id="3.80.10.10">
    <property type="entry name" value="Ribonuclease Inhibitor"/>
    <property type="match status" value="2"/>
</dbReference>
<protein>
    <submittedName>
        <fullName evidence="1">Uncharacterized protein</fullName>
    </submittedName>
</protein>
<sequence length="367" mass="40517">MQALSLIPEKLRQRRRLRQRVLDTVSPRTAFANPKYGSTSRNFIFRVMASRKIAPSPMPGAAVVPKVNVDETSEEETWPQIHAGDGDLEFYSDKPETPCQKIYQRACARLQVLPSMSVYHHLPRSHMTLPHCGVGQDEVKALAIALVNLSHNAIATEGVRLVTETLLSNTSIVRVNLAGNNIQDKDAVHFFQMLKKNKTLRELNLSHNHLCLEGGILLGEALSVNSTLRILDLSWNHLRLEGAVSVCRGLATNDGLTRLFLAWNGLAMEGCNELGKALCRNTSLVELDVSANRISGAACRRLLAGLRSNATLRCLRIGTNPITTEGALSILLMLADDVTGLTELDLTVQRTSLRSLKQTRADDARFR</sequence>
<dbReference type="EMBL" id="PZQS01000003">
    <property type="protein sequence ID" value="PVD34743.1"/>
    <property type="molecule type" value="Genomic_DNA"/>
</dbReference>
<evidence type="ECO:0000313" key="2">
    <source>
        <dbReference type="Proteomes" id="UP000245119"/>
    </source>
</evidence>
<dbReference type="Proteomes" id="UP000245119">
    <property type="component" value="Linkage Group LG3"/>
</dbReference>
<comment type="caution">
    <text evidence="1">The sequence shown here is derived from an EMBL/GenBank/DDBJ whole genome shotgun (WGS) entry which is preliminary data.</text>
</comment>
<organism evidence="1 2">
    <name type="scientific">Pomacea canaliculata</name>
    <name type="common">Golden apple snail</name>
    <dbReference type="NCBI Taxonomy" id="400727"/>
    <lineage>
        <taxon>Eukaryota</taxon>
        <taxon>Metazoa</taxon>
        <taxon>Spiralia</taxon>
        <taxon>Lophotrochozoa</taxon>
        <taxon>Mollusca</taxon>
        <taxon>Gastropoda</taxon>
        <taxon>Caenogastropoda</taxon>
        <taxon>Architaenioglossa</taxon>
        <taxon>Ampullarioidea</taxon>
        <taxon>Ampullariidae</taxon>
        <taxon>Pomacea</taxon>
    </lineage>
</organism>
<dbReference type="InterPro" id="IPR032675">
    <property type="entry name" value="LRR_dom_sf"/>
</dbReference>
<dbReference type="OrthoDB" id="120976at2759"/>
<proteinExistence type="predicted"/>
<accession>A0A2T7PMV1</accession>
<dbReference type="AlphaFoldDB" id="A0A2T7PMV1"/>
<name>A0A2T7PMV1_POMCA</name>
<gene>
    <name evidence="1" type="ORF">C0Q70_06020</name>
</gene>
<dbReference type="InterPro" id="IPR001611">
    <property type="entry name" value="Leu-rich_rpt"/>
</dbReference>
<dbReference type="Pfam" id="PF13516">
    <property type="entry name" value="LRR_6"/>
    <property type="match status" value="5"/>
</dbReference>
<dbReference type="SMART" id="SM00368">
    <property type="entry name" value="LRR_RI"/>
    <property type="match status" value="7"/>
</dbReference>